<comment type="caution">
    <text evidence="2">The sequence shown here is derived from an EMBL/GenBank/DDBJ whole genome shotgun (WGS) entry which is preliminary data.</text>
</comment>
<sequence length="678" mass="78379">MDSVLSKIESEIKTIFRDGRKEENFVGRPFYLDYNKALILVSDAWKWRVKGIPQGAFLLAFYEGEDDVEEAILLRALTPTKLPTDNNVISAMIEYYKDNLDTSGRAGAKKESKLDDFTRYEFSFSGLECRILGVFYKTVIDGKEKIEFGADLENFYSANNYKVYKARGKVLEEIVNQRVGDVIPGNENEFKIGKVRYSSTRRFQNQEPEEIKVYISPKDFLGKRTALFGMTRTGKSNTVKKIIEATAEISKKAKNKLNDSISPEEALEMFDKSGAPKYPVGQIIFDINGEYANANMQDEGTAIFELYKEDVIRYSVLEKEGFNVMKVNFYKDIEAGFSLILNHFREVGENSDYVNSFLSISLEKPEDYEDDYSVKTRYDRKVAAYLCCLYKAGFAPPDGFKVKFKGNKEINEKIREENPINPERGISLADACTWFEKVWNHYKDWDFFSNYYEEKGREWADEELKAILGFLTRHKEPGSSSLVSGYLKLKPLKKLHSKNALVSFEKNIIKNLRDGKIIIVDLSQGDPEIQNLYSERICREIFNDAMRRFIATKPNNFIQFYFEEAHNLFPKKDDKDLSQIYNRIAKEGAKLNLGMIYATQEVSSISSNILKNTQNWFIAHLNNEDETKELKKYYDFSDFTDSLIKFSANNDKGFVRMKTYSNPFVVPVQIDKFLADRR</sequence>
<dbReference type="InterPro" id="IPR008571">
    <property type="entry name" value="HerA-like"/>
</dbReference>
<keyword evidence="3" id="KW-1185">Reference proteome</keyword>
<dbReference type="Pfam" id="PF01935">
    <property type="entry name" value="DUF87"/>
    <property type="match status" value="1"/>
</dbReference>
<dbReference type="AlphaFoldDB" id="A0A5A8F0L2"/>
<dbReference type="PANTHER" id="PTHR42957:SF1">
    <property type="entry name" value="HELICASE MJ1565-RELATED"/>
    <property type="match status" value="1"/>
</dbReference>
<gene>
    <name evidence="2" type="ORF">FHQ18_09460</name>
</gene>
<evidence type="ECO:0000313" key="2">
    <source>
        <dbReference type="EMBL" id="KAA0257559.1"/>
    </source>
</evidence>
<name>A0A5A8F0L2_9BACT</name>
<proteinExistence type="predicted"/>
<dbReference type="SUPFAM" id="SSF52540">
    <property type="entry name" value="P-loop containing nucleoside triphosphate hydrolases"/>
    <property type="match status" value="1"/>
</dbReference>
<evidence type="ECO:0000313" key="3">
    <source>
        <dbReference type="Proteomes" id="UP000322876"/>
    </source>
</evidence>
<accession>A0A5A8F0L2</accession>
<dbReference type="OrthoDB" id="9806951at2"/>
<dbReference type="EMBL" id="VFJB01000007">
    <property type="protein sequence ID" value="KAA0257559.1"/>
    <property type="molecule type" value="Genomic_DNA"/>
</dbReference>
<reference evidence="2 3" key="1">
    <citation type="submission" date="2019-06" db="EMBL/GenBank/DDBJ databases">
        <title>Genomic insights into carbon and energy metabolism of Deferribacter autotrophicus revealed new metabolic traits in the phylum Deferribacteres.</title>
        <authorList>
            <person name="Slobodkin A.I."/>
            <person name="Slobodkina G.B."/>
            <person name="Allioux M."/>
            <person name="Alain K."/>
            <person name="Jebbar M."/>
            <person name="Shadrin V."/>
            <person name="Kublanov I.V."/>
            <person name="Toshchakov S.V."/>
            <person name="Bonch-Osmolovskaya E.A."/>
        </authorList>
    </citation>
    <scope>NUCLEOTIDE SEQUENCE [LARGE SCALE GENOMIC DNA]</scope>
    <source>
        <strain evidence="2 3">SL50</strain>
    </source>
</reference>
<feature type="domain" description="Helicase HerA central" evidence="1">
    <location>
        <begin position="209"/>
        <end position="253"/>
    </location>
</feature>
<organism evidence="2 3">
    <name type="scientific">Deferribacter autotrophicus</name>
    <dbReference type="NCBI Taxonomy" id="500465"/>
    <lineage>
        <taxon>Bacteria</taxon>
        <taxon>Pseudomonadati</taxon>
        <taxon>Deferribacterota</taxon>
        <taxon>Deferribacteres</taxon>
        <taxon>Deferribacterales</taxon>
        <taxon>Deferribacteraceae</taxon>
        <taxon>Deferribacter</taxon>
    </lineage>
</organism>
<dbReference type="InterPro" id="IPR027417">
    <property type="entry name" value="P-loop_NTPase"/>
</dbReference>
<dbReference type="Gene3D" id="3.40.50.300">
    <property type="entry name" value="P-loop containing nucleotide triphosphate hydrolases"/>
    <property type="match status" value="2"/>
</dbReference>
<evidence type="ECO:0000259" key="1">
    <source>
        <dbReference type="Pfam" id="PF01935"/>
    </source>
</evidence>
<dbReference type="InterPro" id="IPR002789">
    <property type="entry name" value="HerA_central"/>
</dbReference>
<dbReference type="PANTHER" id="PTHR42957">
    <property type="entry name" value="HELICASE MJ1565-RELATED"/>
    <property type="match status" value="1"/>
</dbReference>
<protein>
    <submittedName>
        <fullName evidence="2">DUF87 domain-containing protein</fullName>
    </submittedName>
</protein>
<dbReference type="RefSeq" id="WP_149266940.1">
    <property type="nucleotide sequence ID" value="NZ_VFJB01000007.1"/>
</dbReference>
<dbReference type="Proteomes" id="UP000322876">
    <property type="component" value="Unassembled WGS sequence"/>
</dbReference>